<comment type="caution">
    <text evidence="3">The sequence shown here is derived from an EMBL/GenBank/DDBJ whole genome shotgun (WGS) entry which is preliminary data.</text>
</comment>
<reference evidence="3" key="1">
    <citation type="submission" date="2021-11" db="EMBL/GenBank/DDBJ databases">
        <authorList>
            <person name="Schell T."/>
        </authorList>
    </citation>
    <scope>NUCLEOTIDE SEQUENCE</scope>
    <source>
        <strain evidence="3">M5</strain>
    </source>
</reference>
<keyword evidence="2" id="KW-0732">Signal</keyword>
<feature type="compositionally biased region" description="Low complexity" evidence="1">
    <location>
        <begin position="121"/>
        <end position="154"/>
    </location>
</feature>
<feature type="compositionally biased region" description="Polar residues" evidence="1">
    <location>
        <begin position="76"/>
        <end position="85"/>
    </location>
</feature>
<feature type="region of interest" description="Disordered" evidence="1">
    <location>
        <begin position="121"/>
        <end position="175"/>
    </location>
</feature>
<evidence type="ECO:0000313" key="4">
    <source>
        <dbReference type="Proteomes" id="UP000789390"/>
    </source>
</evidence>
<feature type="signal peptide" evidence="2">
    <location>
        <begin position="1"/>
        <end position="20"/>
    </location>
</feature>
<dbReference type="Proteomes" id="UP000789390">
    <property type="component" value="Unassembled WGS sequence"/>
</dbReference>
<name>A0A8J2RBT3_9CRUS</name>
<feature type="compositionally biased region" description="Polar residues" evidence="1">
    <location>
        <begin position="40"/>
        <end position="58"/>
    </location>
</feature>
<organism evidence="3 4">
    <name type="scientific">Daphnia galeata</name>
    <dbReference type="NCBI Taxonomy" id="27404"/>
    <lineage>
        <taxon>Eukaryota</taxon>
        <taxon>Metazoa</taxon>
        <taxon>Ecdysozoa</taxon>
        <taxon>Arthropoda</taxon>
        <taxon>Crustacea</taxon>
        <taxon>Branchiopoda</taxon>
        <taxon>Diplostraca</taxon>
        <taxon>Cladocera</taxon>
        <taxon>Anomopoda</taxon>
        <taxon>Daphniidae</taxon>
        <taxon>Daphnia</taxon>
    </lineage>
</organism>
<dbReference type="EMBL" id="CAKKLH010000053">
    <property type="protein sequence ID" value="CAH0101162.1"/>
    <property type="molecule type" value="Genomic_DNA"/>
</dbReference>
<feature type="compositionally biased region" description="Polar residues" evidence="1">
    <location>
        <begin position="161"/>
        <end position="175"/>
    </location>
</feature>
<sequence>MNTFKTVVMICAMLGASCSGQYLSQSSNQGSQAGLGGMMGSSQMPSYVAQSQQSSPALEQQRPAFTADQSRPGASGISSPLLSGATTAPATTQQICSCITINPAAPAAAAAAQQSAPVSSSSADSAAAQQFAAPQQQSFAAPQQQSFVAPAQQQTYGAPAVSQQGPAQRPTTAGY</sequence>
<dbReference type="PROSITE" id="PS51257">
    <property type="entry name" value="PROKAR_LIPOPROTEIN"/>
    <property type="match status" value="1"/>
</dbReference>
<feature type="chain" id="PRO_5035191247" evidence="2">
    <location>
        <begin position="21"/>
        <end position="175"/>
    </location>
</feature>
<evidence type="ECO:0000256" key="1">
    <source>
        <dbReference type="SAM" id="MobiDB-lite"/>
    </source>
</evidence>
<dbReference type="OrthoDB" id="6380292at2759"/>
<keyword evidence="4" id="KW-1185">Reference proteome</keyword>
<accession>A0A8J2RBT3</accession>
<gene>
    <name evidence="3" type="ORF">DGAL_LOCUS3490</name>
</gene>
<protein>
    <submittedName>
        <fullName evidence="3">Uncharacterized protein</fullName>
    </submittedName>
</protein>
<dbReference type="AlphaFoldDB" id="A0A8J2RBT3"/>
<evidence type="ECO:0000313" key="3">
    <source>
        <dbReference type="EMBL" id="CAH0101162.1"/>
    </source>
</evidence>
<evidence type="ECO:0000256" key="2">
    <source>
        <dbReference type="SAM" id="SignalP"/>
    </source>
</evidence>
<proteinExistence type="predicted"/>
<feature type="region of interest" description="Disordered" evidence="1">
    <location>
        <begin position="29"/>
        <end position="85"/>
    </location>
</feature>